<reference evidence="1" key="1">
    <citation type="submission" date="2018-11" db="EMBL/GenBank/DDBJ databases">
        <authorList>
            <consortium name="Pathogen Informatics"/>
        </authorList>
    </citation>
    <scope>NUCLEOTIDE SEQUENCE</scope>
</reference>
<dbReference type="AlphaFoldDB" id="A0A3S5AUT1"/>
<keyword evidence="2" id="KW-1185">Reference proteome</keyword>
<evidence type="ECO:0000313" key="2">
    <source>
        <dbReference type="Proteomes" id="UP000784294"/>
    </source>
</evidence>
<organism evidence="1 2">
    <name type="scientific">Protopolystoma xenopodis</name>
    <dbReference type="NCBI Taxonomy" id="117903"/>
    <lineage>
        <taxon>Eukaryota</taxon>
        <taxon>Metazoa</taxon>
        <taxon>Spiralia</taxon>
        <taxon>Lophotrochozoa</taxon>
        <taxon>Platyhelminthes</taxon>
        <taxon>Monogenea</taxon>
        <taxon>Polyopisthocotylea</taxon>
        <taxon>Polystomatidea</taxon>
        <taxon>Polystomatidae</taxon>
        <taxon>Protopolystoma</taxon>
    </lineage>
</organism>
<comment type="caution">
    <text evidence="1">The sequence shown here is derived from an EMBL/GenBank/DDBJ whole genome shotgun (WGS) entry which is preliminary data.</text>
</comment>
<gene>
    <name evidence="1" type="ORF">PXEA_LOCUS26028</name>
</gene>
<proteinExistence type="predicted"/>
<name>A0A3S5AUT1_9PLAT</name>
<protein>
    <submittedName>
        <fullName evidence="1">Uncharacterized protein</fullName>
    </submittedName>
</protein>
<dbReference type="EMBL" id="CAAALY010244379">
    <property type="protein sequence ID" value="VEL32588.1"/>
    <property type="molecule type" value="Genomic_DNA"/>
</dbReference>
<evidence type="ECO:0000313" key="1">
    <source>
        <dbReference type="EMBL" id="VEL32588.1"/>
    </source>
</evidence>
<dbReference type="Proteomes" id="UP000784294">
    <property type="component" value="Unassembled WGS sequence"/>
</dbReference>
<sequence length="112" mass="12565">MISLTSAKLTTKLDYTNSPHSPKCTQQSELKPVEVLTESCYKFNPHPLIPGQLGHAHNRLDKYTCLRLLTTSTSSPQHEAICKIQLSQTILKSPLPPLALITIRPAYRWTVI</sequence>
<accession>A0A3S5AUT1</accession>